<dbReference type="SUPFAM" id="SSF52129">
    <property type="entry name" value="Caspase-like"/>
    <property type="match status" value="1"/>
</dbReference>
<dbReference type="PROSITE" id="PS50208">
    <property type="entry name" value="CASPASE_P20"/>
    <property type="match status" value="1"/>
</dbReference>
<dbReference type="InterPro" id="IPR015917">
    <property type="entry name" value="Pept_C14A"/>
</dbReference>
<dbReference type="Proteomes" id="UP001597405">
    <property type="component" value="Unassembled WGS sequence"/>
</dbReference>
<dbReference type="InterPro" id="IPR011990">
    <property type="entry name" value="TPR-like_helical_dom_sf"/>
</dbReference>
<keyword evidence="4" id="KW-1185">Reference proteome</keyword>
<evidence type="ECO:0000313" key="4">
    <source>
        <dbReference type="Proteomes" id="UP001597405"/>
    </source>
</evidence>
<evidence type="ECO:0000256" key="1">
    <source>
        <dbReference type="ARBA" id="ARBA00010134"/>
    </source>
</evidence>
<feature type="domain" description="Caspase family p20" evidence="2">
    <location>
        <begin position="45"/>
        <end position="122"/>
    </location>
</feature>
<dbReference type="SMART" id="SM00671">
    <property type="entry name" value="SEL1"/>
    <property type="match status" value="5"/>
</dbReference>
<dbReference type="RefSeq" id="WP_379105425.1">
    <property type="nucleotide sequence ID" value="NZ_JBHUGZ010000029.1"/>
</dbReference>
<organism evidence="3 4">
    <name type="scientific">Mesorhizobium newzealandense</name>
    <dbReference type="NCBI Taxonomy" id="1300302"/>
    <lineage>
        <taxon>Bacteria</taxon>
        <taxon>Pseudomonadati</taxon>
        <taxon>Pseudomonadota</taxon>
        <taxon>Alphaproteobacteria</taxon>
        <taxon>Hyphomicrobiales</taxon>
        <taxon>Phyllobacteriaceae</taxon>
        <taxon>Mesorhizobium</taxon>
    </lineage>
</organism>
<dbReference type="SMART" id="SM00115">
    <property type="entry name" value="CASc"/>
    <property type="match status" value="1"/>
</dbReference>
<gene>
    <name evidence="3" type="ORF">ACFSOZ_33920</name>
</gene>
<accession>A0ABW4UJS8</accession>
<dbReference type="InterPro" id="IPR001309">
    <property type="entry name" value="Pept_C14_p20"/>
</dbReference>
<dbReference type="PANTHER" id="PTHR43628:SF1">
    <property type="entry name" value="CHITIN SYNTHASE REGULATORY FACTOR 2-RELATED"/>
    <property type="match status" value="1"/>
</dbReference>
<comment type="caution">
    <text evidence="3">The sequence shown here is derived from an EMBL/GenBank/DDBJ whole genome shotgun (WGS) entry which is preliminary data.</text>
</comment>
<dbReference type="Pfam" id="PF08238">
    <property type="entry name" value="Sel1"/>
    <property type="match status" value="5"/>
</dbReference>
<reference evidence="4" key="1">
    <citation type="journal article" date="2019" name="Int. J. Syst. Evol. Microbiol.">
        <title>The Global Catalogue of Microorganisms (GCM) 10K type strain sequencing project: providing services to taxonomists for standard genome sequencing and annotation.</title>
        <authorList>
            <consortium name="The Broad Institute Genomics Platform"/>
            <consortium name="The Broad Institute Genome Sequencing Center for Infectious Disease"/>
            <person name="Wu L."/>
            <person name="Ma J."/>
        </authorList>
    </citation>
    <scope>NUCLEOTIDE SEQUENCE [LARGE SCALE GENOMIC DNA]</scope>
    <source>
        <strain evidence="4">CGMCC 1.16225</strain>
    </source>
</reference>
<evidence type="ECO:0000259" key="2">
    <source>
        <dbReference type="PROSITE" id="PS50208"/>
    </source>
</evidence>
<protein>
    <submittedName>
        <fullName evidence="3">Caspase family protein</fullName>
    </submittedName>
</protein>
<dbReference type="InterPro" id="IPR006597">
    <property type="entry name" value="Sel1-like"/>
</dbReference>
<proteinExistence type="inferred from homology"/>
<comment type="similarity">
    <text evidence="1">Belongs to the peptidase C14A family.</text>
</comment>
<dbReference type="SUPFAM" id="SSF81901">
    <property type="entry name" value="HCP-like"/>
    <property type="match status" value="2"/>
</dbReference>
<evidence type="ECO:0000313" key="3">
    <source>
        <dbReference type="EMBL" id="MFD1987421.1"/>
    </source>
</evidence>
<dbReference type="InterPro" id="IPR011600">
    <property type="entry name" value="Pept_C14_caspase"/>
</dbReference>
<sequence length="570" mass="61343">MFWIGDLFLGIHPAIYAFRPPWRSIVVAAFMLAAMPTQLAHAQQAKSAALVIANTTYAALPADKDAASDAKTIVDALKVIGFEVEMVSNVTKADMAQAISATKARLGKGATLLVYYAGHALQFDQKNYLAPVDLKLARAAELPTAGIALEQLLDDLGGRPSASTIVIIDAAEKNPLAGGKIADADSISDGLARVTSLPSGTLLAYSAAPGSVATKTGNYASALAAAFKARGKGLDTVLKMTRARVVVSSGGNQIPWETTALQQSVILYPEEDKPVAEEPNACDLSAGHPSDPERVGPSVDYANLDPQIAIPACEKAVATEPGNMRFKVELARALDKAGRGEEAAVLNAEAMKANYIGAYHNMGNLYRKGLGVEQNLEKAFDLYLYAAERGHPEDQSNVGFMYMRGDGVAKDYQKARFWFEKAAAQNWATAYDKLGLLYLNGWGVGKDPDRAFAEFGKGANLGDAPSLVNYANCLKDGVGTRKDARRAYQYYTQAAHLGSQAAYINLGFLNLSGEGTEKNLTEAAFWFTLSSREGNEEAQKRLNQVNAILSDSEKQKLQERLDQWSRRRFG</sequence>
<dbReference type="Gene3D" id="3.40.50.1460">
    <property type="match status" value="1"/>
</dbReference>
<dbReference type="Pfam" id="PF00656">
    <property type="entry name" value="Peptidase_C14"/>
    <property type="match status" value="1"/>
</dbReference>
<name>A0ABW4UJS8_9HYPH</name>
<dbReference type="EMBL" id="JBHUGZ010000029">
    <property type="protein sequence ID" value="MFD1987421.1"/>
    <property type="molecule type" value="Genomic_DNA"/>
</dbReference>
<dbReference type="Gene3D" id="1.25.40.10">
    <property type="entry name" value="Tetratricopeptide repeat domain"/>
    <property type="match status" value="2"/>
</dbReference>
<dbReference type="InterPro" id="IPR052945">
    <property type="entry name" value="Mitotic_Regulator"/>
</dbReference>
<dbReference type="PANTHER" id="PTHR43628">
    <property type="entry name" value="ACTIVATOR OF C KINASE PROTEIN 1-RELATED"/>
    <property type="match status" value="1"/>
</dbReference>
<dbReference type="InterPro" id="IPR029030">
    <property type="entry name" value="Caspase-like_dom_sf"/>
</dbReference>